<keyword evidence="1" id="KW-1133">Transmembrane helix</keyword>
<evidence type="ECO:0000256" key="1">
    <source>
        <dbReference type="SAM" id="Phobius"/>
    </source>
</evidence>
<keyword evidence="1" id="KW-0472">Membrane</keyword>
<dbReference type="AlphaFoldDB" id="H0HNG1"/>
<keyword evidence="3" id="KW-1185">Reference proteome</keyword>
<sequence length="51" mass="5342">MNETTPVWKRKSAWALALGFVAIGGLVVGAFTLEDAGSIVELAVRLASLVL</sequence>
<name>H0HNG1_9HYPH</name>
<protein>
    <submittedName>
        <fullName evidence="2">Uncharacterized protein</fullName>
    </submittedName>
</protein>
<reference evidence="2 3" key="1">
    <citation type="journal article" date="2012" name="J. Bacteriol.">
        <title>Draft Genome Sequence of Mesorhizobium alhagi CCNWXJ12-2T, a Novel Salt-Resistant Species Isolated from the Desert of Northwestern China.</title>
        <authorList>
            <person name="Zhou M."/>
            <person name="Chen W."/>
            <person name="Chen H."/>
            <person name="Wei G."/>
        </authorList>
    </citation>
    <scope>NUCLEOTIDE SEQUENCE [LARGE SCALE GENOMIC DNA]</scope>
    <source>
        <strain evidence="2 3">CCNWXJ12-2</strain>
    </source>
</reference>
<evidence type="ECO:0000313" key="2">
    <source>
        <dbReference type="EMBL" id="EHK57733.1"/>
    </source>
</evidence>
<dbReference type="EMBL" id="AHAM01000057">
    <property type="protein sequence ID" value="EHK57733.1"/>
    <property type="molecule type" value="Genomic_DNA"/>
</dbReference>
<dbReference type="Proteomes" id="UP000003250">
    <property type="component" value="Unassembled WGS sequence"/>
</dbReference>
<proteinExistence type="predicted"/>
<dbReference type="RefSeq" id="WP_008835323.1">
    <property type="nucleotide sequence ID" value="NZ_AHAM01000057.1"/>
</dbReference>
<keyword evidence="1" id="KW-0812">Transmembrane</keyword>
<gene>
    <name evidence="2" type="ORF">MAXJ12_08419</name>
</gene>
<accession>H0HNG1</accession>
<feature type="transmembrane region" description="Helical" evidence="1">
    <location>
        <begin position="12"/>
        <end position="33"/>
    </location>
</feature>
<dbReference type="PATRIC" id="fig|1107882.3.peg.1643"/>
<evidence type="ECO:0000313" key="3">
    <source>
        <dbReference type="Proteomes" id="UP000003250"/>
    </source>
</evidence>
<organism evidence="2 3">
    <name type="scientific">Mesorhizobium alhagi CCNWXJ12-2</name>
    <dbReference type="NCBI Taxonomy" id="1107882"/>
    <lineage>
        <taxon>Bacteria</taxon>
        <taxon>Pseudomonadati</taxon>
        <taxon>Pseudomonadota</taxon>
        <taxon>Alphaproteobacteria</taxon>
        <taxon>Hyphomicrobiales</taxon>
        <taxon>Phyllobacteriaceae</taxon>
        <taxon>Allomesorhizobium</taxon>
    </lineage>
</organism>